<dbReference type="SUPFAM" id="SSF49503">
    <property type="entry name" value="Cupredoxins"/>
    <property type="match status" value="1"/>
</dbReference>
<keyword evidence="2" id="KW-1133">Transmembrane helix</keyword>
<dbReference type="InterPro" id="IPR052953">
    <property type="entry name" value="Ser-rich/MCO-related"/>
</dbReference>
<dbReference type="PANTHER" id="PTHR34883">
    <property type="entry name" value="SERINE-RICH PROTEIN, PUTATIVE-RELATED-RELATED"/>
    <property type="match status" value="1"/>
</dbReference>
<feature type="chain" id="PRO_5043710026" description="Extracellular serine-rich protein" evidence="3">
    <location>
        <begin position="19"/>
        <end position="457"/>
    </location>
</feature>
<evidence type="ECO:0000256" key="1">
    <source>
        <dbReference type="SAM" id="MobiDB-lite"/>
    </source>
</evidence>
<feature type="compositionally biased region" description="Low complexity" evidence="1">
    <location>
        <begin position="140"/>
        <end position="157"/>
    </location>
</feature>
<proteinExistence type="predicted"/>
<keyword evidence="3" id="KW-0732">Signal</keyword>
<dbReference type="Proteomes" id="UP001385951">
    <property type="component" value="Unassembled WGS sequence"/>
</dbReference>
<evidence type="ECO:0008006" key="6">
    <source>
        <dbReference type="Google" id="ProtNLM"/>
    </source>
</evidence>
<dbReference type="CDD" id="cd00920">
    <property type="entry name" value="Cupredoxin"/>
    <property type="match status" value="1"/>
</dbReference>
<accession>A0AAW0FLB9</accession>
<gene>
    <name evidence="4" type="ORF">QCA50_016594</name>
</gene>
<dbReference type="PANTHER" id="PTHR34883:SF15">
    <property type="entry name" value="EXTRACELLULAR SERINE-RICH PROTEIN"/>
    <property type="match status" value="1"/>
</dbReference>
<feature type="signal peptide" evidence="3">
    <location>
        <begin position="1"/>
        <end position="18"/>
    </location>
</feature>
<evidence type="ECO:0000313" key="5">
    <source>
        <dbReference type="Proteomes" id="UP001385951"/>
    </source>
</evidence>
<comment type="caution">
    <text evidence="4">The sequence shown here is derived from an EMBL/GenBank/DDBJ whole genome shotgun (WGS) entry which is preliminary data.</text>
</comment>
<keyword evidence="2" id="KW-0812">Transmembrane</keyword>
<protein>
    <recommendedName>
        <fullName evidence="6">Extracellular serine-rich protein</fullName>
    </recommendedName>
</protein>
<evidence type="ECO:0000256" key="3">
    <source>
        <dbReference type="SAM" id="SignalP"/>
    </source>
</evidence>
<sequence length="457" mass="47901">MRVFLALATLVHLSVTMADVIGVSVGANGLMFTPQFVSAKAGDIVRFGFFPKAHSVTQSSFDSPCTKLDNSFDTDLQPISELQVSKSRPMKDFFVTDASKPLWFYCKQVGHCAQGMVFAINPPAVGNTFDAFRNRALQSNATSTTSASGSSATSSATPKLCAPTDRNGARLKSEEPTVGIVSCSYGAQPCTYSQQSGQPVSASGSCPISVPGLSGIQVAKSLCAAKDSTGSLLIQETKDTPVSGVVTCKYQTAGKCAYSENDGGFIQALGDGTPKNCPASVPALDGQSNQGTPSANFCPIVDLINSALVVEEDKAAGGFISCTYKRAGICTYFAAGSFRSGGTSCPRDVDVNPSNSGNTNVTSFHTNVTSFHTNDITGALADTDNDSSSSSNINKLLTLSYVVIGLLAVVILGVIATIVVMARRNRRGTKYSRVSVPKAFQHMEETESMASTNKYDA</sequence>
<feature type="region of interest" description="Disordered" evidence="1">
    <location>
        <begin position="140"/>
        <end position="169"/>
    </location>
</feature>
<organism evidence="4 5">
    <name type="scientific">Cerrena zonata</name>
    <dbReference type="NCBI Taxonomy" id="2478898"/>
    <lineage>
        <taxon>Eukaryota</taxon>
        <taxon>Fungi</taxon>
        <taxon>Dikarya</taxon>
        <taxon>Basidiomycota</taxon>
        <taxon>Agaricomycotina</taxon>
        <taxon>Agaricomycetes</taxon>
        <taxon>Polyporales</taxon>
        <taxon>Cerrenaceae</taxon>
        <taxon>Cerrena</taxon>
    </lineage>
</organism>
<keyword evidence="5" id="KW-1185">Reference proteome</keyword>
<dbReference type="Gene3D" id="2.60.40.420">
    <property type="entry name" value="Cupredoxins - blue copper proteins"/>
    <property type="match status" value="1"/>
</dbReference>
<evidence type="ECO:0000256" key="2">
    <source>
        <dbReference type="SAM" id="Phobius"/>
    </source>
</evidence>
<keyword evidence="2" id="KW-0472">Membrane</keyword>
<dbReference type="AlphaFoldDB" id="A0AAW0FLB9"/>
<feature type="transmembrane region" description="Helical" evidence="2">
    <location>
        <begin position="399"/>
        <end position="422"/>
    </location>
</feature>
<dbReference type="InterPro" id="IPR008972">
    <property type="entry name" value="Cupredoxin"/>
</dbReference>
<evidence type="ECO:0000313" key="4">
    <source>
        <dbReference type="EMBL" id="KAK7680354.1"/>
    </source>
</evidence>
<name>A0AAW0FLB9_9APHY</name>
<dbReference type="EMBL" id="JASBNA010000050">
    <property type="protein sequence ID" value="KAK7680354.1"/>
    <property type="molecule type" value="Genomic_DNA"/>
</dbReference>
<reference evidence="4 5" key="1">
    <citation type="submission" date="2022-09" db="EMBL/GenBank/DDBJ databases">
        <authorList>
            <person name="Palmer J.M."/>
        </authorList>
    </citation>
    <scope>NUCLEOTIDE SEQUENCE [LARGE SCALE GENOMIC DNA]</scope>
    <source>
        <strain evidence="4 5">DSM 7382</strain>
    </source>
</reference>